<dbReference type="InterPro" id="IPR027417">
    <property type="entry name" value="P-loop_NTPase"/>
</dbReference>
<keyword evidence="2" id="KW-0378">Hydrolase</keyword>
<dbReference type="GO" id="GO:0003678">
    <property type="term" value="F:DNA helicase activity"/>
    <property type="evidence" value="ECO:0007669"/>
    <property type="project" value="InterPro"/>
</dbReference>
<dbReference type="Pfam" id="PF13538">
    <property type="entry name" value="UvrD_C_2"/>
    <property type="match status" value="1"/>
</dbReference>
<evidence type="ECO:0000313" key="3">
    <source>
        <dbReference type="Proteomes" id="UP000269265"/>
    </source>
</evidence>
<proteinExistence type="predicted"/>
<keyword evidence="2" id="KW-0547">Nucleotide-binding</keyword>
<sequence>MSKVEQNTLAPIAQEVLDKLQEVAMAARAWLQDPRGPSANTLVPGSVSEAALRNLGQVNQQNRAAYERLSKEPIVSRVVVEDEGGTLHTRFFCRADQGMAERGVVSYLTKWGRLASIPVGDEFVAPDGQTWIVVSKAGLRPTEANGAWDAFSIVQREELPSVTIESMRALLHAEQATHSGQDLLDQILSAEARKATMVEGIRRSVVTRMGLRDQPILDKFQDEIFRLPLSHKVVLLGPPGTGKTTTLIRRLGQKLGVHYLDDDEQRVVQEVALAQGLSHERSWLMFTPTELLKQYLKEAFNRELVPASEQNLRTWDDHRRDLCRQTFGILRTATGGGTFVQKPGLVSLQDGTVANQEEWFTDFDGWQRGAYLQELIGAAEALRPSSIQQARELGESLANVLSDHQHWPATLSSFAAELPRIQAFVARFKDEIEQRLRSALVAQLQTNRDFVTEFAAFLETLQQVEVDEADDVESDDEEDVQSIKVGVQAATNEYYQALRALSRSAATKRALSKVSRIGRIVEWLGDRVLPQSDLIDIGNKLVLQAAARRFVTPVRRYIDGVGKRYRTFRRERQGAGAWYQPSGFDQRDVHPLELDVILLATLKAGSELLDRQAILRSLESPQWAPLKAVMGCYRHQVLVDEATDFSPLQLACMNALAHPRTRSVFACGDFNQRLTTWGTRTPEALAWSLPGLEVREVTVAYRQSRQLNDLARDIIRTVGGTAQSVSLPAEVDNDMVSPVLLENSSQLSTMEWLAARIADIERFVGQLPSIAIFVNSEVDVETTAKALEALLGEHNIPVTACTEGKIVGQESSVRVFDIQHIKGLEFEAVFFLGVDRLAELHPELFDKFIYVGTTRAAAYLGLTCEACLPAQLVPVRHHFTSDWTQATRPAGSA</sequence>
<feature type="domain" description="UvrD-like helicase C-terminal" evidence="1">
    <location>
        <begin position="813"/>
        <end position="862"/>
    </location>
</feature>
<dbReference type="GO" id="GO:0003677">
    <property type="term" value="F:DNA binding"/>
    <property type="evidence" value="ECO:0007669"/>
    <property type="project" value="InterPro"/>
</dbReference>
<gene>
    <name evidence="2" type="ORF">EIP75_22075</name>
</gene>
<dbReference type="InterPro" id="IPR000212">
    <property type="entry name" value="DNA_helicase_UvrD/REP"/>
</dbReference>
<evidence type="ECO:0000313" key="2">
    <source>
        <dbReference type="EMBL" id="RRS01084.1"/>
    </source>
</evidence>
<reference evidence="2 3" key="1">
    <citation type="submission" date="2018-12" db="EMBL/GenBank/DDBJ databases">
        <title>The whole draft genome of Aquabacterium sp. SJQ9.</title>
        <authorList>
            <person name="Sun L."/>
            <person name="Gao X."/>
            <person name="Chen W."/>
            <person name="Huang K."/>
        </authorList>
    </citation>
    <scope>NUCLEOTIDE SEQUENCE [LARGE SCALE GENOMIC DNA]</scope>
    <source>
        <strain evidence="2 3">SJQ9</strain>
    </source>
</reference>
<dbReference type="InterPro" id="IPR027785">
    <property type="entry name" value="UvrD-like_helicase_C"/>
</dbReference>
<dbReference type="OrthoDB" id="6187564at2"/>
<organism evidence="2 3">
    <name type="scientific">Aquabacterium soli</name>
    <dbReference type="NCBI Taxonomy" id="2493092"/>
    <lineage>
        <taxon>Bacteria</taxon>
        <taxon>Pseudomonadati</taxon>
        <taxon>Pseudomonadota</taxon>
        <taxon>Betaproteobacteria</taxon>
        <taxon>Burkholderiales</taxon>
        <taxon>Aquabacterium</taxon>
    </lineage>
</organism>
<dbReference type="GO" id="GO:0005524">
    <property type="term" value="F:ATP binding"/>
    <property type="evidence" value="ECO:0007669"/>
    <property type="project" value="InterPro"/>
</dbReference>
<comment type="caution">
    <text evidence="2">The sequence shown here is derived from an EMBL/GenBank/DDBJ whole genome shotgun (WGS) entry which is preliminary data.</text>
</comment>
<dbReference type="Proteomes" id="UP000269265">
    <property type="component" value="Unassembled WGS sequence"/>
</dbReference>
<protein>
    <submittedName>
        <fullName evidence="2">DNA helicase UvrD</fullName>
    </submittedName>
</protein>
<dbReference type="AlphaFoldDB" id="A0A426V2F4"/>
<name>A0A426V2F4_9BURK</name>
<keyword evidence="2" id="KW-0067">ATP-binding</keyword>
<keyword evidence="3" id="KW-1185">Reference proteome</keyword>
<dbReference type="PANTHER" id="PTHR11070">
    <property type="entry name" value="UVRD / RECB / PCRA DNA HELICASE FAMILY MEMBER"/>
    <property type="match status" value="1"/>
</dbReference>
<dbReference type="SUPFAM" id="SSF52540">
    <property type="entry name" value="P-loop containing nucleoside triphosphate hydrolases"/>
    <property type="match status" value="1"/>
</dbReference>
<keyword evidence="2" id="KW-0347">Helicase</keyword>
<dbReference type="RefSeq" id="WP_125245365.1">
    <property type="nucleotide sequence ID" value="NZ_RSED01000028.1"/>
</dbReference>
<dbReference type="EMBL" id="RSED01000028">
    <property type="protein sequence ID" value="RRS01084.1"/>
    <property type="molecule type" value="Genomic_DNA"/>
</dbReference>
<evidence type="ECO:0000259" key="1">
    <source>
        <dbReference type="Pfam" id="PF13538"/>
    </source>
</evidence>
<dbReference type="Gene3D" id="3.40.50.300">
    <property type="entry name" value="P-loop containing nucleotide triphosphate hydrolases"/>
    <property type="match status" value="3"/>
</dbReference>
<accession>A0A426V2F4</accession>